<dbReference type="EMBL" id="CM042882">
    <property type="protein sequence ID" value="KAI4382919.1"/>
    <property type="molecule type" value="Genomic_DNA"/>
</dbReference>
<reference evidence="2" key="1">
    <citation type="journal article" date="2023" name="Front. Plant Sci.">
        <title>Chromosomal-level genome assembly of Melastoma candidum provides insights into trichome evolution.</title>
        <authorList>
            <person name="Zhong Y."/>
            <person name="Wu W."/>
            <person name="Sun C."/>
            <person name="Zou P."/>
            <person name="Liu Y."/>
            <person name="Dai S."/>
            <person name="Zhou R."/>
        </authorList>
    </citation>
    <scope>NUCLEOTIDE SEQUENCE [LARGE SCALE GENOMIC DNA]</scope>
</reference>
<sequence>MERTEYDAKWLSENPRGLKELCDSPSKNSHDETTVKQAHPLQEPGSEQDDKQFTTPAQKSYSHEDNAASPGSTETSISSGRDGFTKNGTDSSSLSSDPETDPFDHSIGNPLSINGLGQQGIRDEFPAETPVLETGFDIAMNMDKYRTYKELADRARNYEEELMLVRRKLKFSGEENSRLKSELEKHETSARGLQLQLEAANVQLQNQISDSRQENAMLKQELEQIKAELDKSNVDKAETTLKYDMERNRVLELEKRVLGHESDISELHLVVSDLRAEISEVQEKYLFEKDQLQSDITGHLERQKVLMATITEGECKGKLLQENLSRCESEKADLEKLIDASKRDKLRITEEFCMAILEKDQQVEELNKDFDKLKLKYDMLMAEKDELNAQIQNLLAQLSSRDDRIRQVEEDLCRSMEEREELMTASLSRQNIVDELRFRVAELEREVGQQKTALLDGAEKKREAIRQLCFSLDHYRTEYQELHQACCGRRQNLMVT</sequence>
<proteinExistence type="predicted"/>
<organism evidence="1 2">
    <name type="scientific">Melastoma candidum</name>
    <dbReference type="NCBI Taxonomy" id="119954"/>
    <lineage>
        <taxon>Eukaryota</taxon>
        <taxon>Viridiplantae</taxon>
        <taxon>Streptophyta</taxon>
        <taxon>Embryophyta</taxon>
        <taxon>Tracheophyta</taxon>
        <taxon>Spermatophyta</taxon>
        <taxon>Magnoliopsida</taxon>
        <taxon>eudicotyledons</taxon>
        <taxon>Gunneridae</taxon>
        <taxon>Pentapetalae</taxon>
        <taxon>rosids</taxon>
        <taxon>malvids</taxon>
        <taxon>Myrtales</taxon>
        <taxon>Melastomataceae</taxon>
        <taxon>Melastomatoideae</taxon>
        <taxon>Melastomateae</taxon>
        <taxon>Melastoma</taxon>
    </lineage>
</organism>
<comment type="caution">
    <text evidence="1">The sequence shown here is derived from an EMBL/GenBank/DDBJ whole genome shotgun (WGS) entry which is preliminary data.</text>
</comment>
<name>A0ACB9RVI1_9MYRT</name>
<gene>
    <name evidence="1" type="ORF">MLD38_008813</name>
</gene>
<dbReference type="Proteomes" id="UP001057402">
    <property type="component" value="Chromosome 3"/>
</dbReference>
<protein>
    <submittedName>
        <fullName evidence="1">Uncharacterized protein</fullName>
    </submittedName>
</protein>
<keyword evidence="2" id="KW-1185">Reference proteome</keyword>
<evidence type="ECO:0000313" key="2">
    <source>
        <dbReference type="Proteomes" id="UP001057402"/>
    </source>
</evidence>
<evidence type="ECO:0000313" key="1">
    <source>
        <dbReference type="EMBL" id="KAI4382919.1"/>
    </source>
</evidence>
<accession>A0ACB9RVI1</accession>